<dbReference type="KEGG" id="ptv:AA957_08895"/>
<evidence type="ECO:0000313" key="3">
    <source>
        <dbReference type="Proteomes" id="UP000036608"/>
    </source>
</evidence>
<sequence length="214" mass="22209">MKKLRNLIAVVVALAGVGQTIAASNVDLSVKGTITPSACTPLLSNGGIVDHGKVSAQDLTGSLNPLPPVTLELSVTCAASTLFAIKSTDNRQGTSADSEEGGSGLSTFGIGLTHDGKKIGWYTLKLSGALADGVARPVIESVDGHTWMNADTSIWQPSWLRSVYDAAVGVPSPMPVQTLVSNLVIETTLRNVRALAIDQDTPIDGSATLDIVYL</sequence>
<keyword evidence="1" id="KW-0732">Signal</keyword>
<dbReference type="Proteomes" id="UP000036608">
    <property type="component" value="Chromosome"/>
</dbReference>
<dbReference type="EMBL" id="CP011507">
    <property type="protein sequence ID" value="AKS10147.1"/>
    <property type="molecule type" value="Genomic_DNA"/>
</dbReference>
<name>A0A0H5AZV8_9PSED</name>
<reference evidence="3" key="2">
    <citation type="submission" date="2015-05" db="EMBL/GenBank/DDBJ databases">
        <authorList>
            <person name="Swarnkar M.K."/>
            <person name="Vyas P."/>
            <person name="Rahi P."/>
            <person name="Thakur R."/>
            <person name="Thakur N."/>
            <person name="Singh A.K."/>
            <person name="Gulati A."/>
        </authorList>
    </citation>
    <scope>NUCLEOTIDE SEQUENCE [LARGE SCALE GENOMIC DNA]</scope>
    <source>
        <strain evidence="3">745</strain>
    </source>
</reference>
<dbReference type="OrthoDB" id="6602106at2"/>
<reference evidence="2 3" key="1">
    <citation type="journal article" date="2015" name="Genome Announc.">
        <title>Complete Genome Sequence of the Rhizobacterium Pseudomonas trivialis Strain IHBB745 with Multiple Plant Growth-Promoting Activities and Tolerance to Desiccation and Alkalinity.</title>
        <authorList>
            <person name="Gulati A."/>
            <person name="Swarnkar M.K."/>
            <person name="Vyas P."/>
            <person name="Rahi P."/>
            <person name="Thakur R."/>
            <person name="Thakur N."/>
            <person name="Singh A.K."/>
        </authorList>
    </citation>
    <scope>NUCLEOTIDE SEQUENCE [LARGE SCALE GENOMIC DNA]</scope>
    <source>
        <strain evidence="3">745</strain>
    </source>
</reference>
<dbReference type="InterPro" id="IPR010546">
    <property type="entry name" value="DUF1120"/>
</dbReference>
<evidence type="ECO:0008006" key="4">
    <source>
        <dbReference type="Google" id="ProtNLM"/>
    </source>
</evidence>
<protein>
    <recommendedName>
        <fullName evidence="4">Protein GltF</fullName>
    </recommendedName>
</protein>
<organism evidence="2 3">
    <name type="scientific">Pseudomonas trivialis</name>
    <dbReference type="NCBI Taxonomy" id="200450"/>
    <lineage>
        <taxon>Bacteria</taxon>
        <taxon>Pseudomonadati</taxon>
        <taxon>Pseudomonadota</taxon>
        <taxon>Gammaproteobacteria</taxon>
        <taxon>Pseudomonadales</taxon>
        <taxon>Pseudomonadaceae</taxon>
        <taxon>Pseudomonas</taxon>
    </lineage>
</organism>
<evidence type="ECO:0000256" key="1">
    <source>
        <dbReference type="SAM" id="SignalP"/>
    </source>
</evidence>
<dbReference type="PATRIC" id="fig|200450.3.peg.1846"/>
<gene>
    <name evidence="2" type="ORF">AA957_08895</name>
</gene>
<proteinExistence type="predicted"/>
<feature type="signal peptide" evidence="1">
    <location>
        <begin position="1"/>
        <end position="22"/>
    </location>
</feature>
<dbReference type="Pfam" id="PF06551">
    <property type="entry name" value="DUF1120"/>
    <property type="match status" value="1"/>
</dbReference>
<feature type="chain" id="PRO_5005215716" description="Protein GltF" evidence="1">
    <location>
        <begin position="23"/>
        <end position="214"/>
    </location>
</feature>
<dbReference type="AlphaFoldDB" id="A0A0H5AZV8"/>
<accession>A0A0H5AZV8</accession>
<evidence type="ECO:0000313" key="2">
    <source>
        <dbReference type="EMBL" id="AKS10147.1"/>
    </source>
</evidence>